<dbReference type="InterPro" id="IPR009057">
    <property type="entry name" value="Homeodomain-like_sf"/>
</dbReference>
<dbReference type="GO" id="GO:0046872">
    <property type="term" value="F:metal ion binding"/>
    <property type="evidence" value="ECO:0007669"/>
    <property type="project" value="UniProtKB-KW"/>
</dbReference>
<evidence type="ECO:0000313" key="15">
    <source>
        <dbReference type="EMBL" id="TKR81684.1"/>
    </source>
</evidence>
<dbReference type="InterPro" id="IPR017970">
    <property type="entry name" value="Homeobox_CS"/>
</dbReference>
<dbReference type="GO" id="GO:0000977">
    <property type="term" value="F:RNA polymerase II transcription regulatory region sequence-specific DNA binding"/>
    <property type="evidence" value="ECO:0007669"/>
    <property type="project" value="TreeGrafter"/>
</dbReference>
<dbReference type="SMART" id="SM00132">
    <property type="entry name" value="LIM"/>
    <property type="match status" value="2"/>
</dbReference>
<dbReference type="Gene3D" id="2.10.110.10">
    <property type="entry name" value="Cysteine Rich Protein"/>
    <property type="match status" value="2"/>
</dbReference>
<evidence type="ECO:0000256" key="1">
    <source>
        <dbReference type="ARBA" id="ARBA00004123"/>
    </source>
</evidence>
<evidence type="ECO:0000256" key="3">
    <source>
        <dbReference type="ARBA" id="ARBA00022737"/>
    </source>
</evidence>
<dbReference type="Gene3D" id="1.10.10.60">
    <property type="entry name" value="Homeodomain-like"/>
    <property type="match status" value="1"/>
</dbReference>
<dbReference type="Proteomes" id="UP000298663">
    <property type="component" value="Unassembled WGS sequence"/>
</dbReference>
<dbReference type="SUPFAM" id="SSF46689">
    <property type="entry name" value="Homeodomain-like"/>
    <property type="match status" value="1"/>
</dbReference>
<dbReference type="OrthoDB" id="6159439at2759"/>
<evidence type="ECO:0000256" key="6">
    <source>
        <dbReference type="ARBA" id="ARBA00023125"/>
    </source>
</evidence>
<evidence type="ECO:0000259" key="13">
    <source>
        <dbReference type="PROSITE" id="PS50023"/>
    </source>
</evidence>
<dbReference type="GO" id="GO:0005634">
    <property type="term" value="C:nucleus"/>
    <property type="evidence" value="ECO:0007669"/>
    <property type="project" value="UniProtKB-SubCell"/>
</dbReference>
<evidence type="ECO:0000256" key="8">
    <source>
        <dbReference type="ARBA" id="ARBA00023242"/>
    </source>
</evidence>
<feature type="region of interest" description="Disordered" evidence="12">
    <location>
        <begin position="275"/>
        <end position="337"/>
    </location>
</feature>
<dbReference type="PROSITE" id="PS50071">
    <property type="entry name" value="HOMEOBOX_2"/>
    <property type="match status" value="1"/>
</dbReference>
<dbReference type="InterPro" id="IPR001781">
    <property type="entry name" value="Znf_LIM"/>
</dbReference>
<name>A0A4U5NFV0_STECR</name>
<evidence type="ECO:0000256" key="2">
    <source>
        <dbReference type="ARBA" id="ARBA00022723"/>
    </source>
</evidence>
<dbReference type="SUPFAM" id="SSF57716">
    <property type="entry name" value="Glucocorticoid receptor-like (DNA-binding domain)"/>
    <property type="match status" value="2"/>
</dbReference>
<feature type="domain" description="Homeobox" evidence="14">
    <location>
        <begin position="218"/>
        <end position="278"/>
    </location>
</feature>
<accession>A0A4U5NFV0</accession>
<keyword evidence="16" id="KW-1185">Reference proteome</keyword>
<organism evidence="15 16">
    <name type="scientific">Steinernema carpocapsae</name>
    <name type="common">Entomopathogenic nematode</name>
    <dbReference type="NCBI Taxonomy" id="34508"/>
    <lineage>
        <taxon>Eukaryota</taxon>
        <taxon>Metazoa</taxon>
        <taxon>Ecdysozoa</taxon>
        <taxon>Nematoda</taxon>
        <taxon>Chromadorea</taxon>
        <taxon>Rhabditida</taxon>
        <taxon>Tylenchina</taxon>
        <taxon>Panagrolaimomorpha</taxon>
        <taxon>Strongyloidoidea</taxon>
        <taxon>Steinernematidae</taxon>
        <taxon>Steinernema</taxon>
    </lineage>
</organism>
<dbReference type="GO" id="GO:0030182">
    <property type="term" value="P:neuron differentiation"/>
    <property type="evidence" value="ECO:0007669"/>
    <property type="project" value="TreeGrafter"/>
</dbReference>
<dbReference type="PANTHER" id="PTHR24208">
    <property type="entry name" value="LIM/HOMEOBOX PROTEIN LHX"/>
    <property type="match status" value="1"/>
</dbReference>
<comment type="caution">
    <text evidence="15">The sequence shown here is derived from an EMBL/GenBank/DDBJ whole genome shotgun (WGS) entry which is preliminary data.</text>
</comment>
<evidence type="ECO:0000259" key="14">
    <source>
        <dbReference type="PROSITE" id="PS50071"/>
    </source>
</evidence>
<feature type="compositionally biased region" description="Acidic residues" evidence="12">
    <location>
        <begin position="314"/>
        <end position="328"/>
    </location>
</feature>
<evidence type="ECO:0000256" key="5">
    <source>
        <dbReference type="ARBA" id="ARBA00023038"/>
    </source>
</evidence>
<keyword evidence="3" id="KW-0677">Repeat</keyword>
<dbReference type="SMART" id="SM00389">
    <property type="entry name" value="HOX"/>
    <property type="match status" value="1"/>
</dbReference>
<evidence type="ECO:0000256" key="11">
    <source>
        <dbReference type="RuleBase" id="RU000682"/>
    </source>
</evidence>
<feature type="DNA-binding region" description="Homeobox" evidence="9">
    <location>
        <begin position="220"/>
        <end position="279"/>
    </location>
</feature>
<feature type="domain" description="LIM zinc-binding" evidence="13">
    <location>
        <begin position="66"/>
        <end position="127"/>
    </location>
</feature>
<evidence type="ECO:0000256" key="10">
    <source>
        <dbReference type="PROSITE-ProRule" id="PRU00125"/>
    </source>
</evidence>
<keyword evidence="8 9" id="KW-0539">Nucleus</keyword>
<dbReference type="EMBL" id="AZBU02000004">
    <property type="protein sequence ID" value="TKR81684.1"/>
    <property type="molecule type" value="Genomic_DNA"/>
</dbReference>
<dbReference type="AlphaFoldDB" id="A0A4U5NFV0"/>
<gene>
    <name evidence="15" type="ORF">L596_015516</name>
</gene>
<evidence type="ECO:0000256" key="12">
    <source>
        <dbReference type="SAM" id="MobiDB-lite"/>
    </source>
</evidence>
<dbReference type="PROSITE" id="PS50023">
    <property type="entry name" value="LIM_DOMAIN_2"/>
    <property type="match status" value="2"/>
</dbReference>
<dbReference type="GO" id="GO:0000981">
    <property type="term" value="F:DNA-binding transcription factor activity, RNA polymerase II-specific"/>
    <property type="evidence" value="ECO:0007669"/>
    <property type="project" value="InterPro"/>
</dbReference>
<keyword evidence="5 10" id="KW-0440">LIM domain</keyword>
<sequence>MDQLGMAMKREIDVDYPADLVGAFISSAANPPASTSTFSPTKISNQAFSTAHLEHSYSSQTSGEEFSCVACGYEIRERYLLRVMDDFWHEMCLRCFTCDRTLSEKDTCFVKDGRVYCKEDHSQLFSAKCARCHGTLQPTDFVFRCMQNTYHAGCFSCVYCNQPLKKGDQYFFVEGQTICQQDYSLIICNQMPPVPLPDAPYGPISGFYDMDAVDVNRKTPKRPRTILNSQQRKAFKYAFEKSAKPSRKVREQLAKETGLSVRVVQVWFQNQRAKIKKQQRKQEDSKPNGVHSTDSEGKSLDDSKSTCDSLKSDEEIDSDAEEFDLENVVEEREKSSELKDYTPIEKLCNMQAVYFNCA</sequence>
<comment type="subcellular location">
    <subcellularLocation>
        <location evidence="1 9 11">Nucleus</location>
    </subcellularLocation>
</comment>
<evidence type="ECO:0000256" key="9">
    <source>
        <dbReference type="PROSITE-ProRule" id="PRU00108"/>
    </source>
</evidence>
<keyword evidence="6 9" id="KW-0238">DNA-binding</keyword>
<feature type="domain" description="LIM zinc-binding" evidence="13">
    <location>
        <begin position="128"/>
        <end position="189"/>
    </location>
</feature>
<dbReference type="InterPro" id="IPR050453">
    <property type="entry name" value="LIM_Homeobox_TF"/>
</dbReference>
<evidence type="ECO:0000313" key="16">
    <source>
        <dbReference type="Proteomes" id="UP000298663"/>
    </source>
</evidence>
<proteinExistence type="predicted"/>
<evidence type="ECO:0000256" key="7">
    <source>
        <dbReference type="ARBA" id="ARBA00023155"/>
    </source>
</evidence>
<keyword evidence="4 10" id="KW-0862">Zinc</keyword>
<dbReference type="Pfam" id="PF00412">
    <property type="entry name" value="LIM"/>
    <property type="match status" value="2"/>
</dbReference>
<dbReference type="InterPro" id="IPR001356">
    <property type="entry name" value="HD"/>
</dbReference>
<dbReference type="STRING" id="34508.A0A4U5NFV0"/>
<dbReference type="CDD" id="cd00086">
    <property type="entry name" value="homeodomain"/>
    <property type="match status" value="1"/>
</dbReference>
<reference evidence="15 16" key="1">
    <citation type="journal article" date="2015" name="Genome Biol.">
        <title>Comparative genomics of Steinernema reveals deeply conserved gene regulatory networks.</title>
        <authorList>
            <person name="Dillman A.R."/>
            <person name="Macchietto M."/>
            <person name="Porter C.F."/>
            <person name="Rogers A."/>
            <person name="Williams B."/>
            <person name="Antoshechkin I."/>
            <person name="Lee M.M."/>
            <person name="Goodwin Z."/>
            <person name="Lu X."/>
            <person name="Lewis E.E."/>
            <person name="Goodrich-Blair H."/>
            <person name="Stock S.P."/>
            <person name="Adams B.J."/>
            <person name="Sternberg P.W."/>
            <person name="Mortazavi A."/>
        </authorList>
    </citation>
    <scope>NUCLEOTIDE SEQUENCE [LARGE SCALE GENOMIC DNA]</scope>
    <source>
        <strain evidence="15 16">ALL</strain>
    </source>
</reference>
<dbReference type="PANTHER" id="PTHR24208:SF166">
    <property type="entry name" value="LIM HOMEOBOX TRANSCRIPTION FACTOR 1 ALPHA, ISOFORM B"/>
    <property type="match status" value="1"/>
</dbReference>
<dbReference type="FunFam" id="1.10.10.60:FF:000448">
    <property type="entry name" value="LIM/homeobox protein Lhx4"/>
    <property type="match status" value="1"/>
</dbReference>
<keyword evidence="7 9" id="KW-0371">Homeobox</keyword>
<dbReference type="Pfam" id="PF00046">
    <property type="entry name" value="Homeodomain"/>
    <property type="match status" value="1"/>
</dbReference>
<evidence type="ECO:0000256" key="4">
    <source>
        <dbReference type="ARBA" id="ARBA00022833"/>
    </source>
</evidence>
<protein>
    <submittedName>
        <fullName evidence="15">Uncharacterized protein</fullName>
    </submittedName>
</protein>
<reference evidence="15 16" key="2">
    <citation type="journal article" date="2019" name="G3 (Bethesda)">
        <title>Hybrid Assembly of the Genome of the Entomopathogenic Nematode Steinernema carpocapsae Identifies the X-Chromosome.</title>
        <authorList>
            <person name="Serra L."/>
            <person name="Macchietto M."/>
            <person name="Macias-Munoz A."/>
            <person name="McGill C.J."/>
            <person name="Rodriguez I.M."/>
            <person name="Rodriguez B."/>
            <person name="Murad R."/>
            <person name="Mortazavi A."/>
        </authorList>
    </citation>
    <scope>NUCLEOTIDE SEQUENCE [LARGE SCALE GENOMIC DNA]</scope>
    <source>
        <strain evidence="15 16">ALL</strain>
    </source>
</reference>
<dbReference type="PROSITE" id="PS00027">
    <property type="entry name" value="HOMEOBOX_1"/>
    <property type="match status" value="1"/>
</dbReference>
<dbReference type="PROSITE" id="PS00478">
    <property type="entry name" value="LIM_DOMAIN_1"/>
    <property type="match status" value="1"/>
</dbReference>
<keyword evidence="2 10" id="KW-0479">Metal-binding</keyword>
<feature type="compositionally biased region" description="Basic and acidic residues" evidence="12">
    <location>
        <begin position="293"/>
        <end position="313"/>
    </location>
</feature>